<dbReference type="Proteomes" id="UP001374535">
    <property type="component" value="Chromosome 4"/>
</dbReference>
<name>A0AAQ3NR99_VIGMU</name>
<dbReference type="PANTHER" id="PTHR14363:SF17">
    <property type="entry name" value="HEPARANASE-LIKE PROTEIN 3"/>
    <property type="match status" value="1"/>
</dbReference>
<dbReference type="GO" id="GO:0009505">
    <property type="term" value="C:plant-type cell wall"/>
    <property type="evidence" value="ECO:0007669"/>
    <property type="project" value="TreeGrafter"/>
</dbReference>
<dbReference type="GO" id="GO:0016020">
    <property type="term" value="C:membrane"/>
    <property type="evidence" value="ECO:0007669"/>
    <property type="project" value="InterPro"/>
</dbReference>
<evidence type="ECO:0000313" key="1">
    <source>
        <dbReference type="EMBL" id="WVZ14906.1"/>
    </source>
</evidence>
<dbReference type="PANTHER" id="PTHR14363">
    <property type="entry name" value="HEPARANASE-RELATED"/>
    <property type="match status" value="1"/>
</dbReference>
<dbReference type="Gene3D" id="3.20.20.80">
    <property type="entry name" value="Glycosidases"/>
    <property type="match status" value="1"/>
</dbReference>
<proteinExistence type="predicted"/>
<evidence type="ECO:0000313" key="2">
    <source>
        <dbReference type="Proteomes" id="UP001374535"/>
    </source>
</evidence>
<reference evidence="1 2" key="1">
    <citation type="journal article" date="2023" name="Life. Sci Alliance">
        <title>Evolutionary insights into 3D genome organization and epigenetic landscape of Vigna mungo.</title>
        <authorList>
            <person name="Junaid A."/>
            <person name="Singh B."/>
            <person name="Bhatia S."/>
        </authorList>
    </citation>
    <scope>NUCLEOTIDE SEQUENCE [LARGE SCALE GENOMIC DNA]</scope>
    <source>
        <strain evidence="1">Urdbean</strain>
    </source>
</reference>
<dbReference type="EMBL" id="CP144697">
    <property type="protein sequence ID" value="WVZ14906.1"/>
    <property type="molecule type" value="Genomic_DNA"/>
</dbReference>
<protein>
    <submittedName>
        <fullName evidence="1">Uncharacterized protein</fullName>
    </submittedName>
</protein>
<organism evidence="1 2">
    <name type="scientific">Vigna mungo</name>
    <name type="common">Black gram</name>
    <name type="synonym">Phaseolus mungo</name>
    <dbReference type="NCBI Taxonomy" id="3915"/>
    <lineage>
        <taxon>Eukaryota</taxon>
        <taxon>Viridiplantae</taxon>
        <taxon>Streptophyta</taxon>
        <taxon>Embryophyta</taxon>
        <taxon>Tracheophyta</taxon>
        <taxon>Spermatophyta</taxon>
        <taxon>Magnoliopsida</taxon>
        <taxon>eudicotyledons</taxon>
        <taxon>Gunneridae</taxon>
        <taxon>Pentapetalae</taxon>
        <taxon>rosids</taxon>
        <taxon>fabids</taxon>
        <taxon>Fabales</taxon>
        <taxon>Fabaceae</taxon>
        <taxon>Papilionoideae</taxon>
        <taxon>50 kb inversion clade</taxon>
        <taxon>NPAAA clade</taxon>
        <taxon>indigoferoid/millettioid clade</taxon>
        <taxon>Phaseoleae</taxon>
        <taxon>Vigna</taxon>
    </lineage>
</organism>
<keyword evidence="2" id="KW-1185">Reference proteome</keyword>
<dbReference type="InterPro" id="IPR005199">
    <property type="entry name" value="Glyco_hydro_79"/>
</dbReference>
<dbReference type="GO" id="GO:0004566">
    <property type="term" value="F:beta-glucuronidase activity"/>
    <property type="evidence" value="ECO:0007669"/>
    <property type="project" value="TreeGrafter"/>
</dbReference>
<accession>A0AAQ3NR99</accession>
<sequence length="200" mass="22377">MAVSTDQTGMTRCSRGCFVSGLQNRRNRVGVWTRGGRGEAFKRSGGRGFENGIHKLPLPVPCKSYASFNYHLFRDLNNKTFLNVVKMNALSFESLSRYCCAAISPLKLILGGSLQDKLIYGTEDYHQPCTPFVQDAYEMFGFTQGCLPLKRWDELKYFFKKAGAKIIFGLNALAGKSIHSNSATRPWNSTNALQICLEPK</sequence>
<dbReference type="Pfam" id="PF03662">
    <property type="entry name" value="Glyco_hydro_79n"/>
    <property type="match status" value="1"/>
</dbReference>
<dbReference type="AlphaFoldDB" id="A0AAQ3NR99"/>
<gene>
    <name evidence="1" type="ORF">V8G54_012472</name>
</gene>